<dbReference type="PANTHER" id="PTHR46797:SF1">
    <property type="entry name" value="METHYLPHOSPHONATE SYNTHASE"/>
    <property type="match status" value="1"/>
</dbReference>
<dbReference type="PROSITE" id="PS50943">
    <property type="entry name" value="HTH_CROC1"/>
    <property type="match status" value="1"/>
</dbReference>
<protein>
    <submittedName>
        <fullName evidence="3">XRE family transcriptional regulator</fullName>
    </submittedName>
</protein>
<dbReference type="CDD" id="cd02209">
    <property type="entry name" value="cupin_XRE_C"/>
    <property type="match status" value="1"/>
</dbReference>
<feature type="domain" description="HTH cro/C1-type" evidence="2">
    <location>
        <begin position="7"/>
        <end position="62"/>
    </location>
</feature>
<dbReference type="CDD" id="cd00093">
    <property type="entry name" value="HTH_XRE"/>
    <property type="match status" value="1"/>
</dbReference>
<name>A0ABT5TXZ9_9MICO</name>
<keyword evidence="1" id="KW-0238">DNA-binding</keyword>
<dbReference type="PANTHER" id="PTHR46797">
    <property type="entry name" value="HTH-TYPE TRANSCRIPTIONAL REGULATOR"/>
    <property type="match status" value="1"/>
</dbReference>
<reference evidence="3" key="1">
    <citation type="submission" date="2023-02" db="EMBL/GenBank/DDBJ databases">
        <title>Georgenia sp.10Sc9-8, isolated from a soil sample collected from the Taklamakan desert.</title>
        <authorList>
            <person name="Liu S."/>
        </authorList>
    </citation>
    <scope>NUCLEOTIDE SEQUENCE</scope>
    <source>
        <strain evidence="3">10Sc9-8</strain>
    </source>
</reference>
<dbReference type="SUPFAM" id="SSF47413">
    <property type="entry name" value="lambda repressor-like DNA-binding domains"/>
    <property type="match status" value="1"/>
</dbReference>
<dbReference type="InterPro" id="IPR014710">
    <property type="entry name" value="RmlC-like_jellyroll"/>
</dbReference>
<evidence type="ECO:0000259" key="2">
    <source>
        <dbReference type="PROSITE" id="PS50943"/>
    </source>
</evidence>
<gene>
    <name evidence="3" type="ORF">PU560_10755</name>
</gene>
<dbReference type="SUPFAM" id="SSF51182">
    <property type="entry name" value="RmlC-like cupins"/>
    <property type="match status" value="1"/>
</dbReference>
<organism evidence="3 4">
    <name type="scientific">Georgenia halotolerans</name>
    <dbReference type="NCBI Taxonomy" id="3028317"/>
    <lineage>
        <taxon>Bacteria</taxon>
        <taxon>Bacillati</taxon>
        <taxon>Actinomycetota</taxon>
        <taxon>Actinomycetes</taxon>
        <taxon>Micrococcales</taxon>
        <taxon>Bogoriellaceae</taxon>
        <taxon>Georgenia</taxon>
    </lineage>
</organism>
<dbReference type="Gene3D" id="2.60.120.10">
    <property type="entry name" value="Jelly Rolls"/>
    <property type="match status" value="1"/>
</dbReference>
<evidence type="ECO:0000313" key="4">
    <source>
        <dbReference type="Proteomes" id="UP001165561"/>
    </source>
</evidence>
<sequence length="179" mass="19202">MSLGRQIRTVRAKRGLSVRALAARSEISPGFVSQLERDLANPSLETLRRIAVVLEVPLFNLFHDADSAVPAIVRRDARASVSSPSGGIRYSRLTPSSGPLEVLEGVLEPGASSSEEPRSHPSDECVVVLSGHLVIEVDGASCTLAEGDACSFDSRLPHRFRNGTGEPVRFLLSITPPSY</sequence>
<dbReference type="InterPro" id="IPR011051">
    <property type="entry name" value="RmlC_Cupin_sf"/>
</dbReference>
<dbReference type="InterPro" id="IPR001387">
    <property type="entry name" value="Cro/C1-type_HTH"/>
</dbReference>
<dbReference type="EMBL" id="JARACI010001010">
    <property type="protein sequence ID" value="MDD9206942.1"/>
    <property type="molecule type" value="Genomic_DNA"/>
</dbReference>
<evidence type="ECO:0000256" key="1">
    <source>
        <dbReference type="ARBA" id="ARBA00023125"/>
    </source>
</evidence>
<dbReference type="InterPro" id="IPR013096">
    <property type="entry name" value="Cupin_2"/>
</dbReference>
<dbReference type="Proteomes" id="UP001165561">
    <property type="component" value="Unassembled WGS sequence"/>
</dbReference>
<accession>A0ABT5TXZ9</accession>
<dbReference type="InterPro" id="IPR050807">
    <property type="entry name" value="TransReg_Diox_bact_type"/>
</dbReference>
<comment type="caution">
    <text evidence="3">The sequence shown here is derived from an EMBL/GenBank/DDBJ whole genome shotgun (WGS) entry which is preliminary data.</text>
</comment>
<proteinExistence type="predicted"/>
<evidence type="ECO:0000313" key="3">
    <source>
        <dbReference type="EMBL" id="MDD9206942.1"/>
    </source>
</evidence>
<dbReference type="SMART" id="SM00530">
    <property type="entry name" value="HTH_XRE"/>
    <property type="match status" value="1"/>
</dbReference>
<dbReference type="Pfam" id="PF07883">
    <property type="entry name" value="Cupin_2"/>
    <property type="match status" value="1"/>
</dbReference>
<dbReference type="Pfam" id="PF01381">
    <property type="entry name" value="HTH_3"/>
    <property type="match status" value="1"/>
</dbReference>
<keyword evidence="4" id="KW-1185">Reference proteome</keyword>
<dbReference type="Gene3D" id="1.10.260.40">
    <property type="entry name" value="lambda repressor-like DNA-binding domains"/>
    <property type="match status" value="1"/>
</dbReference>
<dbReference type="InterPro" id="IPR010982">
    <property type="entry name" value="Lambda_DNA-bd_dom_sf"/>
</dbReference>